<evidence type="ECO:0000259" key="15">
    <source>
        <dbReference type="PROSITE" id="PS50109"/>
    </source>
</evidence>
<dbReference type="eggNOG" id="COG3290">
    <property type="taxonomic scope" value="Bacteria"/>
</dbReference>
<keyword evidence="17" id="KW-1185">Reference proteome</keyword>
<dbReference type="OrthoDB" id="9792686at2"/>
<feature type="transmembrane region" description="Helical" evidence="14">
    <location>
        <begin position="174"/>
        <end position="195"/>
    </location>
</feature>
<keyword evidence="11 14" id="KW-1133">Transmembrane helix</keyword>
<keyword evidence="7 14" id="KW-0812">Transmembrane</keyword>
<gene>
    <name evidence="16" type="ordered locus">Caci_8198</name>
</gene>
<evidence type="ECO:0000256" key="7">
    <source>
        <dbReference type="ARBA" id="ARBA00022692"/>
    </source>
</evidence>
<evidence type="ECO:0000256" key="3">
    <source>
        <dbReference type="ARBA" id="ARBA00012438"/>
    </source>
</evidence>
<dbReference type="InterPro" id="IPR035965">
    <property type="entry name" value="PAS-like_dom_sf"/>
</dbReference>
<evidence type="ECO:0000256" key="9">
    <source>
        <dbReference type="ARBA" id="ARBA00022777"/>
    </source>
</evidence>
<name>C7QIX1_CATAD</name>
<accession>C7QIX1</accession>
<keyword evidence="8" id="KW-0547">Nucleotide-binding</keyword>
<dbReference type="GO" id="GO:0005886">
    <property type="term" value="C:plasma membrane"/>
    <property type="evidence" value="ECO:0007669"/>
    <property type="project" value="UniProtKB-SubCell"/>
</dbReference>
<dbReference type="InterPro" id="IPR005467">
    <property type="entry name" value="His_kinase_dom"/>
</dbReference>
<comment type="subcellular location">
    <subcellularLocation>
        <location evidence="2">Cell membrane</location>
        <topology evidence="2">Multi-pass membrane protein</topology>
    </subcellularLocation>
</comment>
<dbReference type="PANTHER" id="PTHR44936:SF9">
    <property type="entry name" value="SENSOR PROTEIN CREC"/>
    <property type="match status" value="1"/>
</dbReference>
<dbReference type="InParanoid" id="C7QIX1"/>
<dbReference type="STRING" id="479433.Caci_8198"/>
<keyword evidence="4" id="KW-1003">Cell membrane</keyword>
<dbReference type="CDD" id="cd16915">
    <property type="entry name" value="HATPase_DpiB-CitA-like"/>
    <property type="match status" value="1"/>
</dbReference>
<evidence type="ECO:0000256" key="5">
    <source>
        <dbReference type="ARBA" id="ARBA00022553"/>
    </source>
</evidence>
<dbReference type="EMBL" id="CP001700">
    <property type="protein sequence ID" value="ACU77021.1"/>
    <property type="molecule type" value="Genomic_DNA"/>
</dbReference>
<evidence type="ECO:0000313" key="16">
    <source>
        <dbReference type="EMBL" id="ACU77021.1"/>
    </source>
</evidence>
<dbReference type="PROSITE" id="PS50109">
    <property type="entry name" value="HIS_KIN"/>
    <property type="match status" value="1"/>
</dbReference>
<dbReference type="InterPro" id="IPR029151">
    <property type="entry name" value="Sensor-like_sf"/>
</dbReference>
<dbReference type="InterPro" id="IPR003594">
    <property type="entry name" value="HATPase_dom"/>
</dbReference>
<feature type="domain" description="Histidine kinase" evidence="15">
    <location>
        <begin position="426"/>
        <end position="536"/>
    </location>
</feature>
<proteinExistence type="predicted"/>
<sequence length="538" mass="56033" precursor="true">MRHLRSRFSIATQVLLMQCVLVLLLTVAGSAAAVLQAQATEHAAARRQVLSTAEAVAGAPSTVAALRGKDPTVPLLPETTALEQQAGVDFVVVMTTAGIRFTHPNPALIGKTFVGHIAPAVAGKAFTENYRGSLGPSVRSVVPIRDPQDGGRIIGLVSVGITQHRLSSLFGQQLPLVIGISVAALGLAVLGAYAVGRRVRRQTRGLGPVALAELYEHHDAVMHAMREGLLLLDPEGKLILANDEAVRLLDLPAARTGRTPAELGVDGSLGAVLAGGADVADGIHLTDNRVVTVNQSTARRAGRDLGTVVTLRDRTELQALTDELASVQGFAEALRASNHEAANRLHTVVTLIELDRAAEAVRFATGELAAQQQLVDRLLTAVEEPVLAALVLGKVAQARERGIELGVGEVTAVRDLPLPVTDAVTLIGNLIDNALEAVGGAGGNGETWSGAPKQVWIELSDDASGLSIRVADNGPGIAPERREEVFVRGFTTKAEAGRGLGLALVAQIVKRHGGKAAVSEADGGGAVFDVSIPRRAGR</sequence>
<evidence type="ECO:0000256" key="13">
    <source>
        <dbReference type="ARBA" id="ARBA00023136"/>
    </source>
</evidence>
<comment type="catalytic activity">
    <reaction evidence="1">
        <text>ATP + protein L-histidine = ADP + protein N-phospho-L-histidine.</text>
        <dbReference type="EC" id="2.7.13.3"/>
    </reaction>
</comment>
<dbReference type="AlphaFoldDB" id="C7QIX1"/>
<dbReference type="Pfam" id="PF02518">
    <property type="entry name" value="HATPase_c"/>
    <property type="match status" value="1"/>
</dbReference>
<evidence type="ECO:0000256" key="14">
    <source>
        <dbReference type="SAM" id="Phobius"/>
    </source>
</evidence>
<dbReference type="InterPro" id="IPR000014">
    <property type="entry name" value="PAS"/>
</dbReference>
<dbReference type="Gene3D" id="3.30.565.10">
    <property type="entry name" value="Histidine kinase-like ATPase, C-terminal domain"/>
    <property type="match status" value="1"/>
</dbReference>
<evidence type="ECO:0000256" key="10">
    <source>
        <dbReference type="ARBA" id="ARBA00022840"/>
    </source>
</evidence>
<keyword evidence="6" id="KW-0808">Transferase</keyword>
<keyword evidence="13 14" id="KW-0472">Membrane</keyword>
<protein>
    <recommendedName>
        <fullName evidence="3">histidine kinase</fullName>
        <ecNumber evidence="3">2.7.13.3</ecNumber>
    </recommendedName>
</protein>
<evidence type="ECO:0000256" key="12">
    <source>
        <dbReference type="ARBA" id="ARBA00023012"/>
    </source>
</evidence>
<organism evidence="16 17">
    <name type="scientific">Catenulispora acidiphila (strain DSM 44928 / JCM 14897 / NBRC 102108 / NRRL B-24433 / ID139908)</name>
    <dbReference type="NCBI Taxonomy" id="479433"/>
    <lineage>
        <taxon>Bacteria</taxon>
        <taxon>Bacillati</taxon>
        <taxon>Actinomycetota</taxon>
        <taxon>Actinomycetes</taxon>
        <taxon>Catenulisporales</taxon>
        <taxon>Catenulisporaceae</taxon>
        <taxon>Catenulispora</taxon>
    </lineage>
</organism>
<dbReference type="PANTHER" id="PTHR44936">
    <property type="entry name" value="SENSOR PROTEIN CREC"/>
    <property type="match status" value="1"/>
</dbReference>
<dbReference type="HOGENOM" id="CLU_020211_11_1_11"/>
<dbReference type="GO" id="GO:0000160">
    <property type="term" value="P:phosphorelay signal transduction system"/>
    <property type="evidence" value="ECO:0007669"/>
    <property type="project" value="UniProtKB-KW"/>
</dbReference>
<dbReference type="InterPro" id="IPR033463">
    <property type="entry name" value="sCache_3"/>
</dbReference>
<dbReference type="SUPFAM" id="SSF103190">
    <property type="entry name" value="Sensory domain-like"/>
    <property type="match status" value="1"/>
</dbReference>
<dbReference type="SUPFAM" id="SSF55785">
    <property type="entry name" value="PYP-like sensor domain (PAS domain)"/>
    <property type="match status" value="1"/>
</dbReference>
<evidence type="ECO:0000256" key="11">
    <source>
        <dbReference type="ARBA" id="ARBA00022989"/>
    </source>
</evidence>
<dbReference type="InterPro" id="IPR036890">
    <property type="entry name" value="HATPase_C_sf"/>
</dbReference>
<evidence type="ECO:0000256" key="4">
    <source>
        <dbReference type="ARBA" id="ARBA00022475"/>
    </source>
</evidence>
<keyword evidence="12" id="KW-0902">Two-component regulatory system</keyword>
<dbReference type="InterPro" id="IPR004358">
    <property type="entry name" value="Sig_transdc_His_kin-like_C"/>
</dbReference>
<dbReference type="GO" id="GO:0004673">
    <property type="term" value="F:protein histidine kinase activity"/>
    <property type="evidence" value="ECO:0007669"/>
    <property type="project" value="UniProtKB-EC"/>
</dbReference>
<evidence type="ECO:0000313" key="17">
    <source>
        <dbReference type="Proteomes" id="UP000000851"/>
    </source>
</evidence>
<dbReference type="Pfam" id="PF17203">
    <property type="entry name" value="sCache_3_2"/>
    <property type="match status" value="1"/>
</dbReference>
<dbReference type="PRINTS" id="PR00344">
    <property type="entry name" value="BCTRLSENSOR"/>
</dbReference>
<evidence type="ECO:0000256" key="8">
    <source>
        <dbReference type="ARBA" id="ARBA00022741"/>
    </source>
</evidence>
<dbReference type="SUPFAM" id="SSF55874">
    <property type="entry name" value="ATPase domain of HSP90 chaperone/DNA topoisomerase II/histidine kinase"/>
    <property type="match status" value="1"/>
</dbReference>
<dbReference type="Gene3D" id="3.30.450.20">
    <property type="entry name" value="PAS domain"/>
    <property type="match status" value="2"/>
</dbReference>
<dbReference type="KEGG" id="cai:Caci_8198"/>
<dbReference type="Pfam" id="PF13188">
    <property type="entry name" value="PAS_8"/>
    <property type="match status" value="1"/>
</dbReference>
<dbReference type="GO" id="GO:0005524">
    <property type="term" value="F:ATP binding"/>
    <property type="evidence" value="ECO:0007669"/>
    <property type="project" value="UniProtKB-KW"/>
</dbReference>
<dbReference type="Proteomes" id="UP000000851">
    <property type="component" value="Chromosome"/>
</dbReference>
<dbReference type="SMART" id="SM00387">
    <property type="entry name" value="HATPase_c"/>
    <property type="match status" value="1"/>
</dbReference>
<dbReference type="RefSeq" id="WP_015796746.1">
    <property type="nucleotide sequence ID" value="NC_013131.1"/>
</dbReference>
<evidence type="ECO:0000256" key="1">
    <source>
        <dbReference type="ARBA" id="ARBA00000085"/>
    </source>
</evidence>
<reference evidence="16 17" key="1">
    <citation type="journal article" date="2009" name="Stand. Genomic Sci.">
        <title>Complete genome sequence of Catenulispora acidiphila type strain (ID 139908).</title>
        <authorList>
            <person name="Copeland A."/>
            <person name="Lapidus A."/>
            <person name="Glavina Del Rio T."/>
            <person name="Nolan M."/>
            <person name="Lucas S."/>
            <person name="Chen F."/>
            <person name="Tice H."/>
            <person name="Cheng J.F."/>
            <person name="Bruce D."/>
            <person name="Goodwin L."/>
            <person name="Pitluck S."/>
            <person name="Mikhailova N."/>
            <person name="Pati A."/>
            <person name="Ivanova N."/>
            <person name="Mavromatis K."/>
            <person name="Chen A."/>
            <person name="Palaniappan K."/>
            <person name="Chain P."/>
            <person name="Land M."/>
            <person name="Hauser L."/>
            <person name="Chang Y.J."/>
            <person name="Jeffries C.D."/>
            <person name="Chertkov O."/>
            <person name="Brettin T."/>
            <person name="Detter J.C."/>
            <person name="Han C."/>
            <person name="Ali Z."/>
            <person name="Tindall B.J."/>
            <person name="Goker M."/>
            <person name="Bristow J."/>
            <person name="Eisen J.A."/>
            <person name="Markowitz V."/>
            <person name="Hugenholtz P."/>
            <person name="Kyrpides N.C."/>
            <person name="Klenk H.P."/>
        </authorList>
    </citation>
    <scope>NUCLEOTIDE SEQUENCE [LARGE SCALE GENOMIC DNA]</scope>
    <source>
        <strain evidence="17">DSM 44928 / JCM 14897 / NBRC 102108 / NRRL B-24433 / ID139908</strain>
    </source>
</reference>
<dbReference type="EC" id="2.7.13.3" evidence="3"/>
<evidence type="ECO:0000256" key="6">
    <source>
        <dbReference type="ARBA" id="ARBA00022679"/>
    </source>
</evidence>
<keyword evidence="5" id="KW-0597">Phosphoprotein</keyword>
<keyword evidence="9 16" id="KW-0418">Kinase</keyword>
<dbReference type="InterPro" id="IPR050980">
    <property type="entry name" value="2C_sensor_his_kinase"/>
</dbReference>
<evidence type="ECO:0000256" key="2">
    <source>
        <dbReference type="ARBA" id="ARBA00004651"/>
    </source>
</evidence>
<keyword evidence="10" id="KW-0067">ATP-binding</keyword>